<dbReference type="OrthoDB" id="8678477at2"/>
<dbReference type="InterPro" id="IPR006311">
    <property type="entry name" value="TAT_signal"/>
</dbReference>
<evidence type="ECO:0000313" key="3">
    <source>
        <dbReference type="Proteomes" id="UP000220246"/>
    </source>
</evidence>
<sequence>MPELDRLRRQLLGALGAAGIGTVAPAWAQKTAPLPPAVGRWPQQEVELTVPFPAGGNSSLLGKTMARQFARETGQPMRLEYRGGGGGTAGATYVAKAPADGSHLLMGGVSMLASRAVQLQLDVDLYEDFAPLALVAQMPLVLLVSPRRLNVRTWPELLAELRRKPQRYRYASAGIGTSNHVAGEWFKLETGALLEHVPYKGSGPAMLDVAQGNVELMLDGLASALPHLQADRLRAVFVTGPQRSPLLPDVPTAHELGLDDFQSMPWYGIFAPRATPASVQARAIEVFRSMAGAPAVQKEWRAMGATWPGLYGPEFKQFLQDEMKHWARIVRETGAAARP</sequence>
<dbReference type="InterPro" id="IPR005064">
    <property type="entry name" value="BUG"/>
</dbReference>
<dbReference type="Gene3D" id="3.40.190.150">
    <property type="entry name" value="Bordetella uptake gene, domain 1"/>
    <property type="match status" value="1"/>
</dbReference>
<evidence type="ECO:0000313" key="2">
    <source>
        <dbReference type="EMBL" id="PEH88929.1"/>
    </source>
</evidence>
<dbReference type="InterPro" id="IPR042100">
    <property type="entry name" value="Bug_dom1"/>
</dbReference>
<dbReference type="EMBL" id="PDEA01000001">
    <property type="protein sequence ID" value="PEH88929.1"/>
    <property type="molecule type" value="Genomic_DNA"/>
</dbReference>
<evidence type="ECO:0000256" key="1">
    <source>
        <dbReference type="ARBA" id="ARBA00006987"/>
    </source>
</evidence>
<keyword evidence="3" id="KW-1185">Reference proteome</keyword>
<comment type="similarity">
    <text evidence="1">Belongs to the UPF0065 (bug) family.</text>
</comment>
<proteinExistence type="inferred from homology"/>
<reference evidence="3" key="1">
    <citation type="submission" date="2017-09" db="EMBL/GenBank/DDBJ databases">
        <title>FDA dAtabase for Regulatory Grade micrObial Sequences (FDA-ARGOS): Supporting development and validation of Infectious Disease Dx tests.</title>
        <authorList>
            <person name="Minogue T."/>
            <person name="Wolcott M."/>
            <person name="Wasieloski L."/>
            <person name="Aguilar W."/>
            <person name="Moore D."/>
            <person name="Tallon L."/>
            <person name="Sadzewicz L."/>
            <person name="Ott S."/>
            <person name="Zhao X."/>
            <person name="Nagaraj S."/>
            <person name="Vavikolanu K."/>
            <person name="Aluvathingal J."/>
            <person name="Nadendla S."/>
            <person name="Sichtig H."/>
        </authorList>
    </citation>
    <scope>NUCLEOTIDE SEQUENCE [LARGE SCALE GENOMIC DNA]</scope>
    <source>
        <strain evidence="3">FDAARGOS_394</strain>
    </source>
</reference>
<dbReference type="CDD" id="cd07012">
    <property type="entry name" value="PBP2_Bug_TTT"/>
    <property type="match status" value="1"/>
</dbReference>
<dbReference type="PANTHER" id="PTHR42928">
    <property type="entry name" value="TRICARBOXYLATE-BINDING PROTEIN"/>
    <property type="match status" value="1"/>
</dbReference>
<dbReference type="STRING" id="1219032.GCA_001515545_01641"/>
<gene>
    <name evidence="2" type="ORF">CRM82_10315</name>
</gene>
<accession>A0A2A7UU87</accession>
<dbReference type="RefSeq" id="WP_066535488.1">
    <property type="nucleotide sequence ID" value="NZ_DALZQJ010000016.1"/>
</dbReference>
<dbReference type="SUPFAM" id="SSF53850">
    <property type="entry name" value="Periplasmic binding protein-like II"/>
    <property type="match status" value="1"/>
</dbReference>
<dbReference type="GeneID" id="80801000"/>
<organism evidence="2 3">
    <name type="scientific">Comamonas terrigena</name>
    <dbReference type="NCBI Taxonomy" id="32013"/>
    <lineage>
        <taxon>Bacteria</taxon>
        <taxon>Pseudomonadati</taxon>
        <taxon>Pseudomonadota</taxon>
        <taxon>Betaproteobacteria</taxon>
        <taxon>Burkholderiales</taxon>
        <taxon>Comamonadaceae</taxon>
        <taxon>Comamonas</taxon>
    </lineage>
</organism>
<dbReference type="Gene3D" id="3.40.190.10">
    <property type="entry name" value="Periplasmic binding protein-like II"/>
    <property type="match status" value="1"/>
</dbReference>
<name>A0A2A7UU87_COMTR</name>
<dbReference type="Proteomes" id="UP000220246">
    <property type="component" value="Unassembled WGS sequence"/>
</dbReference>
<comment type="caution">
    <text evidence="2">The sequence shown here is derived from an EMBL/GenBank/DDBJ whole genome shotgun (WGS) entry which is preliminary data.</text>
</comment>
<dbReference type="Pfam" id="PF03401">
    <property type="entry name" value="TctC"/>
    <property type="match status" value="1"/>
</dbReference>
<protein>
    <submittedName>
        <fullName evidence="2">Tripartite tricarboxylate transporter substrate binding protein</fullName>
    </submittedName>
</protein>
<dbReference type="PROSITE" id="PS51318">
    <property type="entry name" value="TAT"/>
    <property type="match status" value="1"/>
</dbReference>
<dbReference type="PIRSF" id="PIRSF017082">
    <property type="entry name" value="YflP"/>
    <property type="match status" value="1"/>
</dbReference>
<dbReference type="PANTHER" id="PTHR42928:SF5">
    <property type="entry name" value="BLR1237 PROTEIN"/>
    <property type="match status" value="1"/>
</dbReference>
<dbReference type="AlphaFoldDB" id="A0A2A7UU87"/>